<organism evidence="2 3">
    <name type="scientific">Ophiocordyceps camponoti-floridani</name>
    <dbReference type="NCBI Taxonomy" id="2030778"/>
    <lineage>
        <taxon>Eukaryota</taxon>
        <taxon>Fungi</taxon>
        <taxon>Dikarya</taxon>
        <taxon>Ascomycota</taxon>
        <taxon>Pezizomycotina</taxon>
        <taxon>Sordariomycetes</taxon>
        <taxon>Hypocreomycetidae</taxon>
        <taxon>Hypocreales</taxon>
        <taxon>Ophiocordycipitaceae</taxon>
        <taxon>Ophiocordyceps</taxon>
    </lineage>
</organism>
<dbReference type="EMBL" id="JAACLJ010000001">
    <property type="protein sequence ID" value="KAF4594646.1"/>
    <property type="molecule type" value="Genomic_DNA"/>
</dbReference>
<dbReference type="GO" id="GO:0004386">
    <property type="term" value="F:helicase activity"/>
    <property type="evidence" value="ECO:0007669"/>
    <property type="project" value="UniProtKB-KW"/>
</dbReference>
<name>A0A8H4VGB8_9HYPO</name>
<keyword evidence="2" id="KW-0547">Nucleotide-binding</keyword>
<gene>
    <name evidence="2" type="ORF">GQ602_000259</name>
</gene>
<comment type="caution">
    <text evidence="2">The sequence shown here is derived from an EMBL/GenBank/DDBJ whole genome shotgun (WGS) entry which is preliminary data.</text>
</comment>
<feature type="region of interest" description="Disordered" evidence="1">
    <location>
        <begin position="1"/>
        <end position="78"/>
    </location>
</feature>
<evidence type="ECO:0000313" key="2">
    <source>
        <dbReference type="EMBL" id="KAF4594646.1"/>
    </source>
</evidence>
<feature type="compositionally biased region" description="Polar residues" evidence="1">
    <location>
        <begin position="11"/>
        <end position="20"/>
    </location>
</feature>
<dbReference type="OrthoDB" id="5627at2759"/>
<keyword evidence="3" id="KW-1185">Reference proteome</keyword>
<dbReference type="Proteomes" id="UP000562929">
    <property type="component" value="Unassembled WGS sequence"/>
</dbReference>
<keyword evidence="2" id="KW-0067">ATP-binding</keyword>
<sequence>MESNRRPSKPDTVSATTSISAPDEDKHNDDDDDDDYEAPESRPPKQADQPTKHGKLFEVAIPQHAHSNPRNRRGSDDLKRDDFVDQFLHENKLNVYDHPLDDRMADQFRRQYLDELAARRNRRRRAPRPARPAPPPGEILRGPKLGGSRNSRAAIRNILLQQEKEKVGRKP</sequence>
<feature type="compositionally biased region" description="Basic residues" evidence="1">
    <location>
        <begin position="119"/>
        <end position="128"/>
    </location>
</feature>
<keyword evidence="2" id="KW-0378">Hydrolase</keyword>
<dbReference type="AlphaFoldDB" id="A0A8H4VGB8"/>
<reference evidence="2 3" key="1">
    <citation type="journal article" date="2020" name="G3 (Bethesda)">
        <title>Genetic Underpinnings of Host Manipulation by Ophiocordyceps as Revealed by Comparative Transcriptomics.</title>
        <authorList>
            <person name="Will I."/>
            <person name="Das B."/>
            <person name="Trinh T."/>
            <person name="Brachmann A."/>
            <person name="Ohm R.A."/>
            <person name="de Bekker C."/>
        </authorList>
    </citation>
    <scope>NUCLEOTIDE SEQUENCE [LARGE SCALE GENOMIC DNA]</scope>
    <source>
        <strain evidence="2 3">EC05</strain>
    </source>
</reference>
<evidence type="ECO:0000313" key="3">
    <source>
        <dbReference type="Proteomes" id="UP000562929"/>
    </source>
</evidence>
<accession>A0A8H4VGB8</accession>
<keyword evidence="2" id="KW-0347">Helicase</keyword>
<protein>
    <submittedName>
        <fullName evidence="2">mRNA splicing factor RNA helicase</fullName>
    </submittedName>
</protein>
<proteinExistence type="predicted"/>
<evidence type="ECO:0000256" key="1">
    <source>
        <dbReference type="SAM" id="MobiDB-lite"/>
    </source>
</evidence>
<feature type="region of interest" description="Disordered" evidence="1">
    <location>
        <begin position="118"/>
        <end position="150"/>
    </location>
</feature>